<organism evidence="1 2">
    <name type="scientific">Candidatus Portnoybacteria bacterium CG02_land_8_20_14_3_00_45_8</name>
    <dbReference type="NCBI Taxonomy" id="1974807"/>
    <lineage>
        <taxon>Bacteria</taxon>
        <taxon>Candidatus Portnoyibacteriota</taxon>
    </lineage>
</organism>
<accession>A0A2M7D5V7</accession>
<protein>
    <submittedName>
        <fullName evidence="1">Uncharacterized protein</fullName>
    </submittedName>
</protein>
<name>A0A2M7D5V7_9BACT</name>
<comment type="caution">
    <text evidence="1">The sequence shown here is derived from an EMBL/GenBank/DDBJ whole genome shotgun (WGS) entry which is preliminary data.</text>
</comment>
<gene>
    <name evidence="1" type="ORF">COS30_02320</name>
</gene>
<sequence>MEKRTAMDERTAKELRIEFPTPISEIVSKKVAGTSLDVFADKKVCVFAITPDDTELIYWFHPINGGHAAERAIKESYIQLDLEQIEFACPLSEKTLKATLRLPETDNTNGFNGKEVNLFAYLPGQPMFFVGLLADSKQKVVVPSIFLDYQGPVPRYLD</sequence>
<evidence type="ECO:0000313" key="1">
    <source>
        <dbReference type="EMBL" id="PIV38393.1"/>
    </source>
</evidence>
<dbReference type="AlphaFoldDB" id="A0A2M7D5V7"/>
<reference evidence="2" key="1">
    <citation type="submission" date="2017-09" db="EMBL/GenBank/DDBJ databases">
        <title>Depth-based differentiation of microbial function through sediment-hosted aquifers and enrichment of novel symbionts in the deep terrestrial subsurface.</title>
        <authorList>
            <person name="Probst A.J."/>
            <person name="Ladd B."/>
            <person name="Jarett J.K."/>
            <person name="Geller-Mcgrath D.E."/>
            <person name="Sieber C.M.K."/>
            <person name="Emerson J.B."/>
            <person name="Anantharaman K."/>
            <person name="Thomas B.C."/>
            <person name="Malmstrom R."/>
            <person name="Stieglmeier M."/>
            <person name="Klingl A."/>
            <person name="Woyke T."/>
            <person name="Ryan C.M."/>
            <person name="Banfield J.F."/>
        </authorList>
    </citation>
    <scope>NUCLEOTIDE SEQUENCE [LARGE SCALE GENOMIC DNA]</scope>
</reference>
<dbReference type="Proteomes" id="UP000229247">
    <property type="component" value="Unassembled WGS sequence"/>
</dbReference>
<evidence type="ECO:0000313" key="2">
    <source>
        <dbReference type="Proteomes" id="UP000229247"/>
    </source>
</evidence>
<dbReference type="EMBL" id="PEUE01000055">
    <property type="protein sequence ID" value="PIV38393.1"/>
    <property type="molecule type" value="Genomic_DNA"/>
</dbReference>
<proteinExistence type="predicted"/>